<name>A0A0M6YAM0_9HYPH</name>
<dbReference type="STRING" id="187304.B0E33_02310"/>
<dbReference type="Gene3D" id="3.10.129.10">
    <property type="entry name" value="Hotdog Thioesterase"/>
    <property type="match status" value="1"/>
</dbReference>
<accession>A0A0M6YAM0</accession>
<keyword evidence="2" id="KW-1185">Reference proteome</keyword>
<protein>
    <submittedName>
        <fullName evidence="1">1,4-dihydroxy-2-naphthoyl-CoA hydrolase</fullName>
        <ecNumber evidence="1">3.1.2.28</ecNumber>
    </submittedName>
</protein>
<dbReference type="OrthoDB" id="7204167at2"/>
<dbReference type="CDD" id="cd00586">
    <property type="entry name" value="4HBT"/>
    <property type="match status" value="1"/>
</dbReference>
<keyword evidence="1" id="KW-0378">Hydrolase</keyword>
<sequence>MFRFEQPILFKHCDPAGIVFYPRYFEMMNDCVEAFFDKGVEWPFKDIHKVGAVPTAEIRTRFIAPSKLGDLLVLGLNVTKVGRTSCGIAISAQCDGEVRFQTELTIVNVDNSGKPEPWPEQVKQRFLDQSALA</sequence>
<evidence type="ECO:0000313" key="2">
    <source>
        <dbReference type="Proteomes" id="UP000048926"/>
    </source>
</evidence>
<dbReference type="Pfam" id="PF13279">
    <property type="entry name" value="4HBT_2"/>
    <property type="match status" value="1"/>
</dbReference>
<reference evidence="2" key="1">
    <citation type="submission" date="2015-07" db="EMBL/GenBank/DDBJ databases">
        <authorList>
            <person name="Rodrigo-Torres Lidia"/>
            <person name="Arahal R.David."/>
        </authorList>
    </citation>
    <scope>NUCLEOTIDE SEQUENCE [LARGE SCALE GENOMIC DNA]</scope>
    <source>
        <strain evidence="2">CECT 4801</strain>
    </source>
</reference>
<dbReference type="EMBL" id="CXST01000002">
    <property type="protein sequence ID" value="CTQ45860.1"/>
    <property type="molecule type" value="Genomic_DNA"/>
</dbReference>
<dbReference type="Proteomes" id="UP000048926">
    <property type="component" value="Unassembled WGS sequence"/>
</dbReference>
<proteinExistence type="predicted"/>
<dbReference type="InterPro" id="IPR029069">
    <property type="entry name" value="HotDog_dom_sf"/>
</dbReference>
<organism evidence="1 2">
    <name type="scientific">Roseibium aggregatum</name>
    <dbReference type="NCBI Taxonomy" id="187304"/>
    <lineage>
        <taxon>Bacteria</taxon>
        <taxon>Pseudomonadati</taxon>
        <taxon>Pseudomonadota</taxon>
        <taxon>Alphaproteobacteria</taxon>
        <taxon>Hyphomicrobiales</taxon>
        <taxon>Stappiaceae</taxon>
        <taxon>Roseibium</taxon>
    </lineage>
</organism>
<evidence type="ECO:0000313" key="1">
    <source>
        <dbReference type="EMBL" id="CTQ45860.1"/>
    </source>
</evidence>
<gene>
    <name evidence="1" type="ORF">LAL4801_04315</name>
</gene>
<dbReference type="EC" id="3.1.2.28" evidence="1"/>
<dbReference type="SUPFAM" id="SSF54637">
    <property type="entry name" value="Thioesterase/thiol ester dehydrase-isomerase"/>
    <property type="match status" value="1"/>
</dbReference>
<dbReference type="AlphaFoldDB" id="A0A0M6YAM0"/>
<dbReference type="GO" id="GO:0061522">
    <property type="term" value="F:1,4-dihydroxy-2-naphthoyl-CoA thioesterase activity"/>
    <property type="evidence" value="ECO:0007669"/>
    <property type="project" value="UniProtKB-EC"/>
</dbReference>
<dbReference type="RefSeq" id="WP_055659145.1">
    <property type="nucleotide sequence ID" value="NZ_CXST01000002.1"/>
</dbReference>